<protein>
    <submittedName>
        <fullName evidence="2">UBX domain-containing protein</fullName>
    </submittedName>
</protein>
<dbReference type="PaxDb" id="6239-H40L08.1"/>
<evidence type="ECO:0000313" key="2">
    <source>
        <dbReference type="EMBL" id="CAB08561.1"/>
    </source>
</evidence>
<keyword evidence="3" id="KW-1185">Reference proteome</keyword>
<accession>O45628</accession>
<dbReference type="KEGG" id="cel:CELE_H40L08.1"/>
<dbReference type="InterPro" id="IPR009060">
    <property type="entry name" value="UBA-like_sf"/>
</dbReference>
<evidence type="ECO:0000313" key="3">
    <source>
        <dbReference type="Proteomes" id="UP000001940"/>
    </source>
</evidence>
<evidence type="ECO:0007829" key="5">
    <source>
        <dbReference type="PeptideAtlas" id="O45628"/>
    </source>
</evidence>
<dbReference type="PIR" id="T23146">
    <property type="entry name" value="T23146"/>
</dbReference>
<dbReference type="WormBase" id="H40L08.1">
    <property type="protein sequence ID" value="CE16188"/>
    <property type="gene ID" value="WBGene00010433"/>
</dbReference>
<feature type="compositionally biased region" description="Low complexity" evidence="1">
    <location>
        <begin position="52"/>
        <end position="71"/>
    </location>
</feature>
<dbReference type="Reactome" id="R-CEL-6798695">
    <property type="pathway name" value="Neutrophil degranulation"/>
</dbReference>
<dbReference type="OrthoDB" id="1026733at2759"/>
<dbReference type="PANTHER" id="PTHR23322:SF93">
    <property type="entry name" value="UBX DOMAIN-CONTAINING PROTEIN 8"/>
    <property type="match status" value="1"/>
</dbReference>
<dbReference type="InterPro" id="IPR050730">
    <property type="entry name" value="UBX_domain-protein"/>
</dbReference>
<dbReference type="HOGENOM" id="CLU_594813_0_0_1"/>
<dbReference type="IntAct" id="O45628">
    <property type="interactions" value="1"/>
</dbReference>
<dbReference type="InterPro" id="IPR029071">
    <property type="entry name" value="Ubiquitin-like_domsf"/>
</dbReference>
<evidence type="ECO:0000256" key="1">
    <source>
        <dbReference type="SAM" id="MobiDB-lite"/>
    </source>
</evidence>
<dbReference type="CTD" id="181603"/>
<dbReference type="SMR" id="O45628"/>
<feature type="region of interest" description="Disordered" evidence="1">
    <location>
        <begin position="52"/>
        <end position="79"/>
    </location>
</feature>
<dbReference type="AlphaFoldDB" id="O45628"/>
<dbReference type="Gene3D" id="3.10.20.90">
    <property type="entry name" value="Phosphatidylinositol 3-kinase Catalytic Subunit, Chain A, domain 1"/>
    <property type="match status" value="1"/>
</dbReference>
<dbReference type="SUPFAM" id="SSF46934">
    <property type="entry name" value="UBA-like"/>
    <property type="match status" value="1"/>
</dbReference>
<evidence type="ECO:0000313" key="4">
    <source>
        <dbReference type="WormBase" id="H40L08.1"/>
    </source>
</evidence>
<dbReference type="OMA" id="HFFEGTI"/>
<dbReference type="CDD" id="cd22249">
    <property type="entry name" value="UDM1_RNF168_RNF169-like"/>
    <property type="match status" value="1"/>
</dbReference>
<feature type="region of interest" description="Disordered" evidence="1">
    <location>
        <begin position="274"/>
        <end position="329"/>
    </location>
</feature>
<sequence>MDEEHQATIAQMMEITNCEQAVAVDYLTRTNYDVEIAVRHFFEGTIPEPIHNTLNTSASTPSSSAASLPTTPDEPVPDSRRAVLPRYHSIVQFLAQFFTFPVRLPLIVINFVYSFFFGPRAPVYTHIFDYISQEFPEYDGQKKNVFYKHQLQSLRNDLPTKHWKWLVTYIHEPSGSSDFFKYLFTSNFSELIKSRGGVFFGCVMGSEDAQRLRPDRAFGRSRRSCILIFVIRGNSLTRKLLIDDLSNPESVSTNIDLALIDLIADDADRSARNRVQNESRRLMEEQNREYQESLQRDLERIAKSKSEEEAAKKAQEEEEQKQRDAEERLNTVETYKRTISGDTTLSTGSHDLLIRFPTGKKVIKFNADDNIEKIFDEAMKSEMCPLFFQMHQSFPKKAVPCLPKWYFEILSAEELEPKSECLSNNLTFQEAGITHGSMVYIDNL</sequence>
<dbReference type="Gene3D" id="1.10.8.10">
    <property type="entry name" value="DNA helicase RuvA subunit, C-terminal domain"/>
    <property type="match status" value="1"/>
</dbReference>
<keyword evidence="5" id="KW-1267">Proteomics identification</keyword>
<name>O45628_CAEEL</name>
<dbReference type="SUPFAM" id="SSF54236">
    <property type="entry name" value="Ubiquitin-like"/>
    <property type="match status" value="1"/>
</dbReference>
<dbReference type="STRING" id="6239.H40L08.1.1"/>
<dbReference type="GO" id="GO:0043130">
    <property type="term" value="F:ubiquitin binding"/>
    <property type="evidence" value="ECO:0000318"/>
    <property type="project" value="GO_Central"/>
</dbReference>
<dbReference type="EMBL" id="BX284606">
    <property type="protein sequence ID" value="CAB08561.1"/>
    <property type="molecule type" value="Genomic_DNA"/>
</dbReference>
<dbReference type="UCSC" id="H40L08.1">
    <property type="organism name" value="c. elegans"/>
</dbReference>
<dbReference type="FunCoup" id="O45628">
    <property type="interactions" value="27"/>
</dbReference>
<dbReference type="Reactome" id="R-CEL-8980692">
    <property type="pathway name" value="RHOA GTPase cycle"/>
</dbReference>
<proteinExistence type="evidence at protein level"/>
<organism evidence="2 3">
    <name type="scientific">Caenorhabditis elegans</name>
    <dbReference type="NCBI Taxonomy" id="6239"/>
    <lineage>
        <taxon>Eukaryota</taxon>
        <taxon>Metazoa</taxon>
        <taxon>Ecdysozoa</taxon>
        <taxon>Nematoda</taxon>
        <taxon>Chromadorea</taxon>
        <taxon>Rhabditida</taxon>
        <taxon>Rhabditina</taxon>
        <taxon>Rhabditomorpha</taxon>
        <taxon>Rhabditoidea</taxon>
        <taxon>Rhabditidae</taxon>
        <taxon>Peloderinae</taxon>
        <taxon>Caenorhabditis</taxon>
    </lineage>
</organism>
<dbReference type="AGR" id="WB:WBGene00010433"/>
<dbReference type="InParanoid" id="O45628"/>
<dbReference type="RefSeq" id="NP_510506.1">
    <property type="nucleotide sequence ID" value="NM_078105.4"/>
</dbReference>
<dbReference type="PeptideAtlas" id="O45628"/>
<dbReference type="CDD" id="cd14273">
    <property type="entry name" value="UBA_TAP-C_like"/>
    <property type="match status" value="1"/>
</dbReference>
<dbReference type="Bgee" id="WBGene00010433">
    <property type="expression patterns" value="Expressed in pharyngeal muscle cell (C elegans) and 4 other cell types or tissues"/>
</dbReference>
<gene>
    <name evidence="2" type="ORF">CELE_H40L08.1</name>
    <name evidence="2 4" type="ORF">H40L08.1</name>
</gene>
<dbReference type="Pfam" id="PF14555">
    <property type="entry name" value="UBA_4"/>
    <property type="match status" value="1"/>
</dbReference>
<dbReference type="GeneID" id="181603"/>
<dbReference type="Proteomes" id="UP000001940">
    <property type="component" value="Chromosome X"/>
</dbReference>
<reference evidence="2 3" key="1">
    <citation type="journal article" date="1998" name="Science">
        <title>Genome sequence of the nematode C. elegans: a platform for investigating biology.</title>
        <authorList>
            <consortium name="The C. elegans sequencing consortium"/>
            <person name="Sulson J.E."/>
            <person name="Waterston R."/>
        </authorList>
    </citation>
    <scope>NUCLEOTIDE SEQUENCE [LARGE SCALE GENOMIC DNA]</scope>
    <source>
        <strain evidence="2 3">Bristol N2</strain>
    </source>
</reference>
<dbReference type="PANTHER" id="PTHR23322">
    <property type="entry name" value="FAS-ASSOCIATED PROTEIN"/>
    <property type="match status" value="1"/>
</dbReference>
<dbReference type="eggNOG" id="KOG1363">
    <property type="taxonomic scope" value="Eukaryota"/>
</dbReference>